<dbReference type="SUPFAM" id="SSF89392">
    <property type="entry name" value="Prokaryotic lipoproteins and lipoprotein localization factors"/>
    <property type="match status" value="1"/>
</dbReference>
<name>A0A0K9X8F1_9ACTN</name>
<dbReference type="Proteomes" id="UP000037288">
    <property type="component" value="Unassembled WGS sequence"/>
</dbReference>
<comment type="caution">
    <text evidence="3">The sequence shown here is derived from an EMBL/GenBank/DDBJ whole genome shotgun (WGS) entry which is preliminary data.</text>
</comment>
<proteinExistence type="predicted"/>
<evidence type="ECO:0008006" key="5">
    <source>
        <dbReference type="Google" id="ProtNLM"/>
    </source>
</evidence>
<feature type="chain" id="PRO_5039682023" description="Lipoprotein" evidence="2">
    <location>
        <begin position="26"/>
        <end position="286"/>
    </location>
</feature>
<feature type="signal peptide" evidence="2">
    <location>
        <begin position="1"/>
        <end position="25"/>
    </location>
</feature>
<reference evidence="4" key="1">
    <citation type="submission" date="2015-07" db="EMBL/GenBank/DDBJ databases">
        <title>Draft genome sequence of Streptomyces sp. CMAA 1322, a bacterium isolated from Caatinga biome, from dry forest semiarid of Brazil.</title>
        <authorList>
            <person name="Santos S.N."/>
            <person name="Gacesa R."/>
            <person name="Taketani R.G."/>
            <person name="Long P.F."/>
            <person name="Melo I.S."/>
        </authorList>
    </citation>
    <scope>NUCLEOTIDE SEQUENCE [LARGE SCALE GENOMIC DNA]</scope>
    <source>
        <strain evidence="4">CMAA 1322</strain>
    </source>
</reference>
<dbReference type="AlphaFoldDB" id="A0A0K9X8F1"/>
<dbReference type="Gene3D" id="2.50.20.20">
    <property type="match status" value="1"/>
</dbReference>
<dbReference type="OrthoDB" id="4224378at2"/>
<protein>
    <recommendedName>
        <fullName evidence="5">Lipoprotein</fullName>
    </recommendedName>
</protein>
<evidence type="ECO:0000313" key="4">
    <source>
        <dbReference type="Proteomes" id="UP000037288"/>
    </source>
</evidence>
<dbReference type="PROSITE" id="PS51257">
    <property type="entry name" value="PROKAR_LIPOPROTEIN"/>
    <property type="match status" value="1"/>
</dbReference>
<keyword evidence="2" id="KW-0732">Signal</keyword>
<dbReference type="PATRIC" id="fig|1678637.3.peg.4966"/>
<organism evidence="3 4">
    <name type="scientific">Streptomyces caatingaensis</name>
    <dbReference type="NCBI Taxonomy" id="1678637"/>
    <lineage>
        <taxon>Bacteria</taxon>
        <taxon>Bacillati</taxon>
        <taxon>Actinomycetota</taxon>
        <taxon>Actinomycetes</taxon>
        <taxon>Kitasatosporales</taxon>
        <taxon>Streptomycetaceae</taxon>
        <taxon>Streptomyces</taxon>
    </lineage>
</organism>
<accession>A0A0K9X8F1</accession>
<gene>
    <name evidence="3" type="ORF">AC230_23160</name>
</gene>
<dbReference type="STRING" id="1678637.AC230_23160"/>
<evidence type="ECO:0000256" key="1">
    <source>
        <dbReference type="SAM" id="MobiDB-lite"/>
    </source>
</evidence>
<evidence type="ECO:0000313" key="3">
    <source>
        <dbReference type="EMBL" id="KNB49694.1"/>
    </source>
</evidence>
<feature type="compositionally biased region" description="Basic and acidic residues" evidence="1">
    <location>
        <begin position="62"/>
        <end position="95"/>
    </location>
</feature>
<dbReference type="EMBL" id="LFXA01000017">
    <property type="protein sequence ID" value="KNB49694.1"/>
    <property type="molecule type" value="Genomic_DNA"/>
</dbReference>
<feature type="region of interest" description="Disordered" evidence="1">
    <location>
        <begin position="29"/>
        <end position="95"/>
    </location>
</feature>
<dbReference type="RefSeq" id="WP_049718243.1">
    <property type="nucleotide sequence ID" value="NZ_LFXA01000017.1"/>
</dbReference>
<evidence type="ECO:0000256" key="2">
    <source>
        <dbReference type="SAM" id="SignalP"/>
    </source>
</evidence>
<dbReference type="InterPro" id="IPR029046">
    <property type="entry name" value="LolA/LolB/LppX"/>
</dbReference>
<sequence length="286" mass="32205">MRTITTFTKNALAASLGTALLLSLAACGGGEKEDTRDPQTVLTAASKKTAEQNSYRTKRKRTDREGTERGEYAFTRRPDMDERRTWRPGPKGKEVFEHAIGDGRSLYTKRSDDETMRTYGKGRSWYSIPLHEGPAPKPEDVQKRAEGDLPVLLGVLRSTKDVRRVGTEDVGGAKAAHFKGTVVLDDLARYKGNALRGWLRESYVKDQRKAGLDRVEIDMWIGRDDLPLKAREHGRGSKGETLLTEEYRDFGVDPKLRAPAADDVLTSEQLQREVFEKSMKDFDRKS</sequence>
<keyword evidence="4" id="KW-1185">Reference proteome</keyword>